<evidence type="ECO:0000313" key="2">
    <source>
        <dbReference type="EMBL" id="NJP01247.1"/>
    </source>
</evidence>
<dbReference type="RefSeq" id="WP_168083810.1">
    <property type="nucleotide sequence ID" value="NZ_JAAVJI010000004.1"/>
</dbReference>
<accession>A0ABX0YEA4</accession>
<dbReference type="Proteomes" id="UP000746535">
    <property type="component" value="Unassembled WGS sequence"/>
</dbReference>
<protein>
    <recommendedName>
        <fullName evidence="1">Immunity MXAN-0049 protein domain-containing protein</fullName>
    </recommendedName>
</protein>
<dbReference type="InterPro" id="IPR012433">
    <property type="entry name" value="Imm11"/>
</dbReference>
<feature type="domain" description="Immunity MXAN-0049 protein" evidence="1">
    <location>
        <begin position="64"/>
        <end position="186"/>
    </location>
</feature>
<name>A0ABX0YEA4_9PSED</name>
<proteinExistence type="predicted"/>
<dbReference type="Pfam" id="PF07791">
    <property type="entry name" value="Imm11"/>
    <property type="match status" value="1"/>
</dbReference>
<organism evidence="2 3">
    <name type="scientific">Pseudomonas quercus</name>
    <dbReference type="NCBI Taxonomy" id="2722792"/>
    <lineage>
        <taxon>Bacteria</taxon>
        <taxon>Pseudomonadati</taxon>
        <taxon>Pseudomonadota</taxon>
        <taxon>Gammaproteobacteria</taxon>
        <taxon>Pseudomonadales</taxon>
        <taxon>Pseudomonadaceae</taxon>
        <taxon>Pseudomonas</taxon>
    </lineage>
</organism>
<sequence>MSDFYVMKYIPDDEGAPYFFELNWVPDIPVFHYPTESPVQADLCESYQAIAHVAKITADWLPDHFLVSKKFLEICEKLNCSYVCRPVELIIKGKASGLEYFFFIASQRLMAMDLENSKFTIDQNPKIEEQRLNGPSYEKIEKLSIIAGVNSDLFYFEEIKEVVCSSFFRDQCLDKKVSGLDFVKIDDSYQYSPWDDF</sequence>
<gene>
    <name evidence="2" type="ORF">HBH25_10265</name>
</gene>
<reference evidence="2 3" key="1">
    <citation type="submission" date="2020-03" db="EMBL/GenBank/DDBJ databases">
        <authorList>
            <person name="Wang L."/>
            <person name="He N."/>
            <person name="Li Y."/>
            <person name="Fang Y."/>
            <person name="Zhang F."/>
        </authorList>
    </citation>
    <scope>NUCLEOTIDE SEQUENCE [LARGE SCALE GENOMIC DNA]</scope>
    <source>
        <strain evidence="3">hsmgli-8</strain>
    </source>
</reference>
<comment type="caution">
    <text evidence="2">The sequence shown here is derived from an EMBL/GenBank/DDBJ whole genome shotgun (WGS) entry which is preliminary data.</text>
</comment>
<keyword evidence="3" id="KW-1185">Reference proteome</keyword>
<evidence type="ECO:0000313" key="3">
    <source>
        <dbReference type="Proteomes" id="UP000746535"/>
    </source>
</evidence>
<evidence type="ECO:0000259" key="1">
    <source>
        <dbReference type="Pfam" id="PF07791"/>
    </source>
</evidence>
<dbReference type="EMBL" id="JAAVJI010000004">
    <property type="protein sequence ID" value="NJP01247.1"/>
    <property type="molecule type" value="Genomic_DNA"/>
</dbReference>